<dbReference type="SUPFAM" id="SSF51735">
    <property type="entry name" value="NAD(P)-binding Rossmann-fold domains"/>
    <property type="match status" value="1"/>
</dbReference>
<dbReference type="EC" id="5.1.3.2" evidence="4"/>
<dbReference type="InterPro" id="IPR001509">
    <property type="entry name" value="Epimerase_deHydtase"/>
</dbReference>
<comment type="similarity">
    <text evidence="2">Belongs to the NAD(P)-dependent epimerase/dehydratase family.</text>
</comment>
<evidence type="ECO:0000313" key="5">
    <source>
        <dbReference type="Proteomes" id="UP000036959"/>
    </source>
</evidence>
<proteinExistence type="inferred from homology"/>
<dbReference type="PATRIC" id="fig|242163.4.peg.6640"/>
<evidence type="ECO:0000256" key="2">
    <source>
        <dbReference type="ARBA" id="ARBA00007637"/>
    </source>
</evidence>
<sequence length="321" mass="34907">MLMFVTGAAGFIGSHLVDRLLAMGHQVIGADNMVRGTAENLNEANKNPAFRFYEVDLANSEDVARVLHPVFEKEAQVDTVWHLAANSDIAAGVADPGIDLRDTFLTTFQTLALARKFDMQSFAFASTSAVYGETPEKLVETLGPLLPISAYGAMKLASEAIISAAVESFLKGAWIFRFPNVVGSRGTHGVIRDLIDKLLKEPGELEVLGNGEQKKPYVHVHDLVKTMLFIWENAKEKRALYNIGPEDDGAQVSFIAQSIVDVSKTGAKLRYTGGDRGWVGDVPRFSYSIDKLTALGWRPADGSEGAVRRAIVELAAERGLV</sequence>
<dbReference type="Gene3D" id="3.90.25.10">
    <property type="entry name" value="UDP-galactose 4-epimerase, domain 1"/>
    <property type="match status" value="1"/>
</dbReference>
<keyword evidence="5" id="KW-1185">Reference proteome</keyword>
<dbReference type="Gene3D" id="3.40.50.720">
    <property type="entry name" value="NAD(P)-binding Rossmann-like Domain"/>
    <property type="match status" value="1"/>
</dbReference>
<dbReference type="GO" id="GO:0003978">
    <property type="term" value="F:UDP-glucose 4-epimerase activity"/>
    <property type="evidence" value="ECO:0007669"/>
    <property type="project" value="UniProtKB-EC"/>
</dbReference>
<accession>A0A0L0MBP8</accession>
<protein>
    <submittedName>
        <fullName evidence="4">UDP-glucose 4-epimerase</fullName>
        <ecNumber evidence="4">5.1.3.2</ecNumber>
    </submittedName>
</protein>
<evidence type="ECO:0000259" key="3">
    <source>
        <dbReference type="Pfam" id="PF01370"/>
    </source>
</evidence>
<evidence type="ECO:0000313" key="4">
    <source>
        <dbReference type="EMBL" id="KND60122.1"/>
    </source>
</evidence>
<comment type="pathway">
    <text evidence="1">Bacterial outer membrane biogenesis; LPS O-antigen biosynthesis.</text>
</comment>
<evidence type="ECO:0000256" key="1">
    <source>
        <dbReference type="ARBA" id="ARBA00005125"/>
    </source>
</evidence>
<keyword evidence="4" id="KW-0413">Isomerase</keyword>
<comment type="caution">
    <text evidence="4">The sequence shown here is derived from an EMBL/GenBank/DDBJ whole genome shotgun (WGS) entry which is preliminary data.</text>
</comment>
<name>A0A0L0MBP8_9BURK</name>
<dbReference type="PANTHER" id="PTHR43000">
    <property type="entry name" value="DTDP-D-GLUCOSE 4,6-DEHYDRATASE-RELATED"/>
    <property type="match status" value="1"/>
</dbReference>
<dbReference type="InterPro" id="IPR036291">
    <property type="entry name" value="NAD(P)-bd_dom_sf"/>
</dbReference>
<dbReference type="Pfam" id="PF01370">
    <property type="entry name" value="Epimerase"/>
    <property type="match status" value="1"/>
</dbReference>
<feature type="domain" description="NAD-dependent epimerase/dehydratase" evidence="3">
    <location>
        <begin position="3"/>
        <end position="244"/>
    </location>
</feature>
<reference evidence="5" key="1">
    <citation type="submission" date="2015-06" db="EMBL/GenBank/DDBJ databases">
        <title>Comparative genomics of Burkholderia leaf nodule symbionts.</title>
        <authorList>
            <person name="Carlier A."/>
            <person name="Eberl L."/>
            <person name="Pinto-Carbo M."/>
        </authorList>
    </citation>
    <scope>NUCLEOTIDE SEQUENCE [LARGE SCALE GENOMIC DNA]</scope>
    <source>
        <strain evidence="5">UZHbot4</strain>
    </source>
</reference>
<dbReference type="Proteomes" id="UP000036959">
    <property type="component" value="Unassembled WGS sequence"/>
</dbReference>
<dbReference type="EMBL" id="LFJJ01000080">
    <property type="protein sequence ID" value="KND60122.1"/>
    <property type="molecule type" value="Genomic_DNA"/>
</dbReference>
<organism evidence="4 5">
    <name type="scientific">Candidatus Burkholderia verschuerenii</name>
    <dbReference type="NCBI Taxonomy" id="242163"/>
    <lineage>
        <taxon>Bacteria</taxon>
        <taxon>Pseudomonadati</taxon>
        <taxon>Pseudomonadota</taxon>
        <taxon>Betaproteobacteria</taxon>
        <taxon>Burkholderiales</taxon>
        <taxon>Burkholderiaceae</taxon>
        <taxon>Burkholderia</taxon>
    </lineage>
</organism>
<dbReference type="OrthoDB" id="9769113at2"/>
<gene>
    <name evidence="4" type="ORF">BVER_00102</name>
</gene>
<dbReference type="AlphaFoldDB" id="A0A0L0MBP8"/>